<proteinExistence type="predicted"/>
<dbReference type="STRING" id="48697.A0A101M8E0"/>
<evidence type="ECO:0000313" key="3">
    <source>
        <dbReference type="Proteomes" id="UP000055045"/>
    </source>
</evidence>
<feature type="region of interest" description="Disordered" evidence="1">
    <location>
        <begin position="1"/>
        <end position="39"/>
    </location>
</feature>
<accession>A0A101M8E0</accession>
<reference evidence="2 3" key="1">
    <citation type="submission" date="2015-10" db="EMBL/GenBank/DDBJ databases">
        <title>Genome sequencing of Penicillium freii.</title>
        <authorList>
            <person name="Nguyen H.D."/>
            <person name="Visagie C.M."/>
            <person name="Seifert K.A."/>
        </authorList>
    </citation>
    <scope>NUCLEOTIDE SEQUENCE [LARGE SCALE GENOMIC DNA]</scope>
    <source>
        <strain evidence="2 3">DAOM 242723</strain>
    </source>
</reference>
<sequence>MVSGFKRKASEEAASPESGQQIIKKARTDSPVKEVGGSTKSLRSFVLTSTPHRKMASLRNLHSALFHSLRSPLFSRNAEVTSSFVSSTMMVHTTALLS</sequence>
<keyword evidence="3" id="KW-1185">Reference proteome</keyword>
<dbReference type="Proteomes" id="UP000055045">
    <property type="component" value="Unassembled WGS sequence"/>
</dbReference>
<protein>
    <submittedName>
        <fullName evidence="2">Uncharacterized protein</fullName>
    </submittedName>
</protein>
<comment type="caution">
    <text evidence="2">The sequence shown here is derived from an EMBL/GenBank/DDBJ whole genome shotgun (WGS) entry which is preliminary data.</text>
</comment>
<organism evidence="2 3">
    <name type="scientific">Penicillium freii</name>
    <dbReference type="NCBI Taxonomy" id="48697"/>
    <lineage>
        <taxon>Eukaryota</taxon>
        <taxon>Fungi</taxon>
        <taxon>Dikarya</taxon>
        <taxon>Ascomycota</taxon>
        <taxon>Pezizomycotina</taxon>
        <taxon>Eurotiomycetes</taxon>
        <taxon>Eurotiomycetidae</taxon>
        <taxon>Eurotiales</taxon>
        <taxon>Aspergillaceae</taxon>
        <taxon>Penicillium</taxon>
    </lineage>
</organism>
<name>A0A101M8E0_PENFR</name>
<evidence type="ECO:0000313" key="2">
    <source>
        <dbReference type="EMBL" id="KUM55924.1"/>
    </source>
</evidence>
<evidence type="ECO:0000256" key="1">
    <source>
        <dbReference type="SAM" id="MobiDB-lite"/>
    </source>
</evidence>
<dbReference type="AlphaFoldDB" id="A0A101M8E0"/>
<dbReference type="EMBL" id="LLXE01000597">
    <property type="protein sequence ID" value="KUM55924.1"/>
    <property type="molecule type" value="Genomic_DNA"/>
</dbReference>
<gene>
    <name evidence="2" type="ORF">ACN42_g11306</name>
</gene>